<keyword evidence="4" id="KW-0378">Hydrolase</keyword>
<dbReference type="RefSeq" id="WP_405150853.1">
    <property type="nucleotide sequence ID" value="NZ_CP109527.1"/>
</dbReference>
<dbReference type="SUPFAM" id="SSF56281">
    <property type="entry name" value="Metallo-hydrolase/oxidoreductase"/>
    <property type="match status" value="1"/>
</dbReference>
<dbReference type="PANTHER" id="PTHR42978:SF2">
    <property type="entry name" value="102 KBASES UNSTABLE REGION: FROM 1 TO 119443"/>
    <property type="match status" value="1"/>
</dbReference>
<dbReference type="SMART" id="SM00849">
    <property type="entry name" value="Lactamase_B"/>
    <property type="match status" value="1"/>
</dbReference>
<dbReference type="InterPro" id="IPR036866">
    <property type="entry name" value="RibonucZ/Hydroxyglut_hydro"/>
</dbReference>
<dbReference type="EMBL" id="CP109527">
    <property type="protein sequence ID" value="WTY38976.1"/>
    <property type="molecule type" value="Genomic_DNA"/>
</dbReference>
<evidence type="ECO:0000256" key="5">
    <source>
        <dbReference type="ARBA" id="ARBA00022833"/>
    </source>
</evidence>
<protein>
    <submittedName>
        <fullName evidence="7">MBL fold metallo-hydrolase</fullName>
    </submittedName>
</protein>
<name>A0ABZ1NG94_9NOCA</name>
<dbReference type="PANTHER" id="PTHR42978">
    <property type="entry name" value="QUORUM-QUENCHING LACTONASE YTNP-RELATED-RELATED"/>
    <property type="match status" value="1"/>
</dbReference>
<evidence type="ECO:0000256" key="2">
    <source>
        <dbReference type="ARBA" id="ARBA00007749"/>
    </source>
</evidence>
<sequence>MGNKDNRTQLIDPVASPDLWRCCRSVGSAVTGALRPRRPDHTFLTSLPDNGLPRGTTTVELTVLAQNAKRVPTAAVVEGVFAPRRIESAMTAFVVRHPTATFLVDPGICADVQDQAVAELPRVLRVAVTPPSDIIDIRDSLHRSGIAAHDIDFALPTHLHWDHIAGLLDLPELPLRLHLPEHDWAMEGPVAPVGGVRRAVRDRPLDVYDLDGPPVLSFSRSHDLFGDGAVVLVDLSGHTPGSVGLLLRTERGPVLLAGDAIWHNLQVEELRQKSGYPGMLADNDRTETWRTVHRLHAIRGAVRIIPSHDHQAACAWTQDPHTCRSRQI</sequence>
<dbReference type="InterPro" id="IPR051013">
    <property type="entry name" value="MBL_superfamily_lactonases"/>
</dbReference>
<proteinExistence type="inferred from homology"/>
<comment type="similarity">
    <text evidence="2">Belongs to the metallo-beta-lactamase superfamily.</text>
</comment>
<reference evidence="7 8" key="1">
    <citation type="submission" date="2022-10" db="EMBL/GenBank/DDBJ databases">
        <title>The complete genomes of actinobacterial strains from the NBC collection.</title>
        <authorList>
            <person name="Joergensen T.S."/>
            <person name="Alvarez Arevalo M."/>
            <person name="Sterndorff E.B."/>
            <person name="Faurdal D."/>
            <person name="Vuksanovic O."/>
            <person name="Mourched A.-S."/>
            <person name="Charusanti P."/>
            <person name="Shaw S."/>
            <person name="Blin K."/>
            <person name="Weber T."/>
        </authorList>
    </citation>
    <scope>NUCLEOTIDE SEQUENCE [LARGE SCALE GENOMIC DNA]</scope>
    <source>
        <strain evidence="7 8">NBC_01413</strain>
    </source>
</reference>
<dbReference type="InterPro" id="IPR001279">
    <property type="entry name" value="Metallo-B-lactamas"/>
</dbReference>
<keyword evidence="5" id="KW-0862">Zinc</keyword>
<organism evidence="7 8">
    <name type="scientific">Nocardia salmonicida</name>
    <dbReference type="NCBI Taxonomy" id="53431"/>
    <lineage>
        <taxon>Bacteria</taxon>
        <taxon>Bacillati</taxon>
        <taxon>Actinomycetota</taxon>
        <taxon>Actinomycetes</taxon>
        <taxon>Mycobacteriales</taxon>
        <taxon>Nocardiaceae</taxon>
        <taxon>Nocardia</taxon>
    </lineage>
</organism>
<dbReference type="Pfam" id="PF00753">
    <property type="entry name" value="Lactamase_B"/>
    <property type="match status" value="1"/>
</dbReference>
<keyword evidence="3" id="KW-0479">Metal-binding</keyword>
<evidence type="ECO:0000313" key="8">
    <source>
        <dbReference type="Proteomes" id="UP001621418"/>
    </source>
</evidence>
<evidence type="ECO:0000259" key="6">
    <source>
        <dbReference type="SMART" id="SM00849"/>
    </source>
</evidence>
<evidence type="ECO:0000256" key="3">
    <source>
        <dbReference type="ARBA" id="ARBA00022723"/>
    </source>
</evidence>
<feature type="domain" description="Metallo-beta-lactamase" evidence="6">
    <location>
        <begin position="89"/>
        <end position="308"/>
    </location>
</feature>
<comment type="cofactor">
    <cofactor evidence="1">
        <name>Zn(2+)</name>
        <dbReference type="ChEBI" id="CHEBI:29105"/>
    </cofactor>
</comment>
<evidence type="ECO:0000256" key="4">
    <source>
        <dbReference type="ARBA" id="ARBA00022801"/>
    </source>
</evidence>
<evidence type="ECO:0000256" key="1">
    <source>
        <dbReference type="ARBA" id="ARBA00001947"/>
    </source>
</evidence>
<accession>A0ABZ1NG94</accession>
<keyword evidence="8" id="KW-1185">Reference proteome</keyword>
<gene>
    <name evidence="7" type="ORF">OG308_14665</name>
</gene>
<evidence type="ECO:0000313" key="7">
    <source>
        <dbReference type="EMBL" id="WTY38976.1"/>
    </source>
</evidence>
<dbReference type="Proteomes" id="UP001621418">
    <property type="component" value="Chromosome"/>
</dbReference>
<dbReference type="Gene3D" id="3.60.15.10">
    <property type="entry name" value="Ribonuclease Z/Hydroxyacylglutathione hydrolase-like"/>
    <property type="match status" value="1"/>
</dbReference>